<keyword evidence="4" id="KW-1185">Reference proteome</keyword>
<comment type="caution">
    <text evidence="3">The sequence shown here is derived from an EMBL/GenBank/DDBJ whole genome shotgun (WGS) entry which is preliminary data.</text>
</comment>
<protein>
    <submittedName>
        <fullName evidence="3">BirA family biotin operon repressor/biotin-[acetyl-CoA-carboxylase] ligase</fullName>
        <ecNumber evidence="3">6.3.4.15</ecNumber>
    </submittedName>
</protein>
<dbReference type="CDD" id="cd16442">
    <property type="entry name" value="BPL"/>
    <property type="match status" value="1"/>
</dbReference>
<dbReference type="Gene3D" id="3.30.930.10">
    <property type="entry name" value="Bira Bifunctional Protein, Domain 2"/>
    <property type="match status" value="1"/>
</dbReference>
<evidence type="ECO:0000256" key="1">
    <source>
        <dbReference type="ARBA" id="ARBA00022598"/>
    </source>
</evidence>
<accession>A0A7W7Y3K7</accession>
<dbReference type="InterPro" id="IPR045864">
    <property type="entry name" value="aa-tRNA-synth_II/BPL/LPL"/>
</dbReference>
<evidence type="ECO:0000259" key="2">
    <source>
        <dbReference type="PROSITE" id="PS51733"/>
    </source>
</evidence>
<dbReference type="InterPro" id="IPR004143">
    <property type="entry name" value="BPL_LPL_catalytic"/>
</dbReference>
<reference evidence="3 4" key="1">
    <citation type="submission" date="2020-08" db="EMBL/GenBank/DDBJ databases">
        <title>Genomic Encyclopedia of Type Strains, Phase IV (KMG-IV): sequencing the most valuable type-strain genomes for metagenomic binning, comparative biology and taxonomic classification.</title>
        <authorList>
            <person name="Goeker M."/>
        </authorList>
    </citation>
    <scope>NUCLEOTIDE SEQUENCE [LARGE SCALE GENOMIC DNA]</scope>
    <source>
        <strain evidence="3 4">DSM 22071</strain>
    </source>
</reference>
<dbReference type="Pfam" id="PF03099">
    <property type="entry name" value="BPL_LplA_LipB"/>
    <property type="match status" value="1"/>
</dbReference>
<organism evidence="3 4">
    <name type="scientific">Desulfurispira natronophila</name>
    <dbReference type="NCBI Taxonomy" id="682562"/>
    <lineage>
        <taxon>Bacteria</taxon>
        <taxon>Pseudomonadati</taxon>
        <taxon>Chrysiogenota</taxon>
        <taxon>Chrysiogenia</taxon>
        <taxon>Chrysiogenales</taxon>
        <taxon>Chrysiogenaceae</taxon>
        <taxon>Desulfurispira</taxon>
    </lineage>
</organism>
<dbReference type="NCBIfam" id="TIGR00121">
    <property type="entry name" value="birA_ligase"/>
    <property type="match status" value="1"/>
</dbReference>
<dbReference type="AlphaFoldDB" id="A0A7W7Y3K7"/>
<evidence type="ECO:0000313" key="4">
    <source>
        <dbReference type="Proteomes" id="UP000528322"/>
    </source>
</evidence>
<dbReference type="PROSITE" id="PS51733">
    <property type="entry name" value="BPL_LPL_CATALYTIC"/>
    <property type="match status" value="1"/>
</dbReference>
<dbReference type="EC" id="6.3.4.15" evidence="3"/>
<dbReference type="PANTHER" id="PTHR12835:SF5">
    <property type="entry name" value="BIOTIN--PROTEIN LIGASE"/>
    <property type="match status" value="1"/>
</dbReference>
<dbReference type="PANTHER" id="PTHR12835">
    <property type="entry name" value="BIOTIN PROTEIN LIGASE"/>
    <property type="match status" value="1"/>
</dbReference>
<proteinExistence type="predicted"/>
<dbReference type="GO" id="GO:0005737">
    <property type="term" value="C:cytoplasm"/>
    <property type="evidence" value="ECO:0007669"/>
    <property type="project" value="TreeGrafter"/>
</dbReference>
<gene>
    <name evidence="3" type="ORF">HNR37_000718</name>
</gene>
<dbReference type="RefSeq" id="WP_183730044.1">
    <property type="nucleotide sequence ID" value="NZ_JACHID010000003.1"/>
</dbReference>
<evidence type="ECO:0000313" key="3">
    <source>
        <dbReference type="EMBL" id="MBB5021409.1"/>
    </source>
</evidence>
<feature type="domain" description="BPL/LPL catalytic" evidence="2">
    <location>
        <begin position="11"/>
        <end position="199"/>
    </location>
</feature>
<keyword evidence="1 3" id="KW-0436">Ligase</keyword>
<dbReference type="InterPro" id="IPR004408">
    <property type="entry name" value="Biotin_CoA_COase_ligase"/>
</dbReference>
<dbReference type="EMBL" id="JACHID010000003">
    <property type="protein sequence ID" value="MBB5021409.1"/>
    <property type="molecule type" value="Genomic_DNA"/>
</dbReference>
<name>A0A7W7Y3K7_9BACT</name>
<dbReference type="SUPFAM" id="SSF55681">
    <property type="entry name" value="Class II aaRS and biotin synthetases"/>
    <property type="match status" value="1"/>
</dbReference>
<dbReference type="GO" id="GO:0004077">
    <property type="term" value="F:biotin--[biotin carboxyl-carrier protein] ligase activity"/>
    <property type="evidence" value="ECO:0007669"/>
    <property type="project" value="UniProtKB-EC"/>
</dbReference>
<sequence length="261" mass="28420">MSKTTHVTDGAALKSSLSSWPFPVQVFDEIPSTNTHLIDGPYDQQHGTLVVAHRQTAGKGRLGRTWLGDENSAAFSLLLHAKEPWEMLQLVPVLAAVSVLRAASSQGVHLFTKWPNDLLDRDGRKVCGILTEMRSQGGVPRSVVVGVGINVNQHEIKGDFLAQSLRTLRGGIPLDRSALILDIARELLQGYESLQGPACPELVSEWKRACTMFGGLYCMKHSGETFSPIDMEDDGSLVVRYPTGVIGRISAGEVVEIAHRN</sequence>
<dbReference type="Proteomes" id="UP000528322">
    <property type="component" value="Unassembled WGS sequence"/>
</dbReference>